<name>A0ABU0HZY8_9HYPH</name>
<dbReference type="HAMAP" id="MF_01477">
    <property type="entry name" value="Iojap_RsfS"/>
    <property type="match status" value="1"/>
</dbReference>
<dbReference type="EMBL" id="JAUSVP010000004">
    <property type="protein sequence ID" value="MDQ0447220.1"/>
    <property type="molecule type" value="Genomic_DNA"/>
</dbReference>
<dbReference type="Proteomes" id="UP001231124">
    <property type="component" value="Unassembled WGS sequence"/>
</dbReference>
<dbReference type="Gene3D" id="3.30.460.10">
    <property type="entry name" value="Beta Polymerase, domain 2"/>
    <property type="match status" value="1"/>
</dbReference>
<feature type="region of interest" description="Disordered" evidence="3">
    <location>
        <begin position="1"/>
        <end position="54"/>
    </location>
</feature>
<accession>A0ABU0HZY8</accession>
<comment type="caution">
    <text evidence="4">The sequence shown here is derived from an EMBL/GenBank/DDBJ whole genome shotgun (WGS) entry which is preliminary data.</text>
</comment>
<evidence type="ECO:0000313" key="5">
    <source>
        <dbReference type="Proteomes" id="UP001231124"/>
    </source>
</evidence>
<evidence type="ECO:0000313" key="4">
    <source>
        <dbReference type="EMBL" id="MDQ0447220.1"/>
    </source>
</evidence>
<evidence type="ECO:0000256" key="3">
    <source>
        <dbReference type="SAM" id="MobiDB-lite"/>
    </source>
</evidence>
<comment type="subcellular location">
    <subcellularLocation>
        <location evidence="2">Cytoplasm</location>
    </subcellularLocation>
</comment>
<dbReference type="InterPro" id="IPR004394">
    <property type="entry name" value="Iojap/RsfS/C7orf30"/>
</dbReference>
<protein>
    <recommendedName>
        <fullName evidence="2">Ribosomal silencing factor RsfS</fullName>
    </recommendedName>
</protein>
<dbReference type="NCBIfam" id="TIGR00090">
    <property type="entry name" value="rsfS_iojap_ybeB"/>
    <property type="match status" value="1"/>
</dbReference>
<organism evidence="4 5">
    <name type="scientific">Methylobacterium aerolatum</name>
    <dbReference type="NCBI Taxonomy" id="418708"/>
    <lineage>
        <taxon>Bacteria</taxon>
        <taxon>Pseudomonadati</taxon>
        <taxon>Pseudomonadota</taxon>
        <taxon>Alphaproteobacteria</taxon>
        <taxon>Hyphomicrobiales</taxon>
        <taxon>Methylobacteriaceae</taxon>
        <taxon>Methylobacterium</taxon>
    </lineage>
</organism>
<keyword evidence="2" id="KW-0963">Cytoplasm</keyword>
<dbReference type="Pfam" id="PF02410">
    <property type="entry name" value="RsfS"/>
    <property type="match status" value="1"/>
</dbReference>
<comment type="subunit">
    <text evidence="2">Interacts with ribosomal protein uL14 (rplN).</text>
</comment>
<comment type="function">
    <text evidence="2">Functions as a ribosomal silencing factor. Interacts with ribosomal protein uL14 (rplN), blocking formation of intersubunit bridge B8. Prevents association of the 30S and 50S ribosomal subunits and the formation of functional ribosomes, thus repressing translation.</text>
</comment>
<keyword evidence="5" id="KW-1185">Reference proteome</keyword>
<comment type="similarity">
    <text evidence="1 2">Belongs to the Iojap/RsfS family.</text>
</comment>
<dbReference type="PANTHER" id="PTHR21043:SF0">
    <property type="entry name" value="MITOCHONDRIAL ASSEMBLY OF RIBOSOMAL LARGE SUBUNIT PROTEIN 1"/>
    <property type="match status" value="1"/>
</dbReference>
<reference evidence="4 5" key="1">
    <citation type="submission" date="2023-07" db="EMBL/GenBank/DDBJ databases">
        <title>Genomic Encyclopedia of Type Strains, Phase IV (KMG-IV): sequencing the most valuable type-strain genomes for metagenomic binning, comparative biology and taxonomic classification.</title>
        <authorList>
            <person name="Goeker M."/>
        </authorList>
    </citation>
    <scope>NUCLEOTIDE SEQUENCE [LARGE SCALE GENOMIC DNA]</scope>
    <source>
        <strain evidence="4 5">DSM 19013</strain>
    </source>
</reference>
<proteinExistence type="inferred from homology"/>
<dbReference type="SUPFAM" id="SSF81301">
    <property type="entry name" value="Nucleotidyltransferase"/>
    <property type="match status" value="1"/>
</dbReference>
<evidence type="ECO:0000256" key="2">
    <source>
        <dbReference type="HAMAP-Rule" id="MF_01477"/>
    </source>
</evidence>
<keyword evidence="2" id="KW-0810">Translation regulation</keyword>
<dbReference type="PANTHER" id="PTHR21043">
    <property type="entry name" value="IOJAP SUPERFAMILY ORTHOLOG"/>
    <property type="match status" value="1"/>
</dbReference>
<gene>
    <name evidence="2" type="primary">rsfS</name>
    <name evidence="4" type="ORF">QO012_001716</name>
</gene>
<dbReference type="InterPro" id="IPR043519">
    <property type="entry name" value="NT_sf"/>
</dbReference>
<evidence type="ECO:0000256" key="1">
    <source>
        <dbReference type="ARBA" id="ARBA00010574"/>
    </source>
</evidence>
<keyword evidence="2" id="KW-0678">Repressor</keyword>
<sequence>MRRSARRPLGDCCNHAAKAPISHDGRGTASRGIRPLPETLRTESVRNETQPGLPAAEDAGQARIDALKALALGCLDEMKAEETIAIDLAGKTSLADTMIIASGRSQRHVGSIADKIIQEMKANGFGNARVEGLPACDWVLIDAGDILVHIFRPEVRGFYNLEKMWGADRPVGLAAG</sequence>